<dbReference type="EMBL" id="KN817610">
    <property type="protein sequence ID" value="KJA17059.1"/>
    <property type="molecule type" value="Genomic_DNA"/>
</dbReference>
<dbReference type="Pfam" id="PF18758">
    <property type="entry name" value="KDZ"/>
    <property type="match status" value="1"/>
</dbReference>
<evidence type="ECO:0000259" key="2">
    <source>
        <dbReference type="Pfam" id="PF18803"/>
    </source>
</evidence>
<dbReference type="PANTHER" id="PTHR33096:SF1">
    <property type="entry name" value="CXC1-LIKE CYSTEINE CLUSTER ASSOCIATED WITH KDZ TRANSPOSASES DOMAIN-CONTAINING PROTEIN"/>
    <property type="match status" value="1"/>
</dbReference>
<reference evidence="4" key="1">
    <citation type="submission" date="2014-04" db="EMBL/GenBank/DDBJ databases">
        <title>Evolutionary Origins and Diversification of the Mycorrhizal Mutualists.</title>
        <authorList>
            <consortium name="DOE Joint Genome Institute"/>
            <consortium name="Mycorrhizal Genomics Consortium"/>
            <person name="Kohler A."/>
            <person name="Kuo A."/>
            <person name="Nagy L.G."/>
            <person name="Floudas D."/>
            <person name="Copeland A."/>
            <person name="Barry K.W."/>
            <person name="Cichocki N."/>
            <person name="Veneault-Fourrey C."/>
            <person name="LaButti K."/>
            <person name="Lindquist E.A."/>
            <person name="Lipzen A."/>
            <person name="Lundell T."/>
            <person name="Morin E."/>
            <person name="Murat C."/>
            <person name="Riley R."/>
            <person name="Ohm R."/>
            <person name="Sun H."/>
            <person name="Tunlid A."/>
            <person name="Henrissat B."/>
            <person name="Grigoriev I.V."/>
            <person name="Hibbett D.S."/>
            <person name="Martin F."/>
        </authorList>
    </citation>
    <scope>NUCLEOTIDE SEQUENCE [LARGE SCALE GENOMIC DNA]</scope>
    <source>
        <strain evidence="4">FD-334 SS-4</strain>
    </source>
</reference>
<name>A0A0D2ND96_HYPSF</name>
<proteinExistence type="predicted"/>
<accession>A0A0D2ND96</accession>
<evidence type="ECO:0000256" key="1">
    <source>
        <dbReference type="SAM" id="MobiDB-lite"/>
    </source>
</evidence>
<feature type="domain" description="CxC2-like cysteine cluster KDZ transposase-associated" evidence="2">
    <location>
        <begin position="32"/>
        <end position="139"/>
    </location>
</feature>
<dbReference type="InterPro" id="IPR041457">
    <property type="entry name" value="CxC2_KDZ-assoc"/>
</dbReference>
<keyword evidence="4" id="KW-1185">Reference proteome</keyword>
<evidence type="ECO:0000313" key="4">
    <source>
        <dbReference type="Proteomes" id="UP000054270"/>
    </source>
</evidence>
<dbReference type="PANTHER" id="PTHR33096">
    <property type="entry name" value="CXC2 DOMAIN-CONTAINING PROTEIN"/>
    <property type="match status" value="1"/>
</dbReference>
<feature type="region of interest" description="Disordered" evidence="1">
    <location>
        <begin position="281"/>
        <end position="305"/>
    </location>
</feature>
<organism evidence="3 4">
    <name type="scientific">Hypholoma sublateritium (strain FD-334 SS-4)</name>
    <dbReference type="NCBI Taxonomy" id="945553"/>
    <lineage>
        <taxon>Eukaryota</taxon>
        <taxon>Fungi</taxon>
        <taxon>Dikarya</taxon>
        <taxon>Basidiomycota</taxon>
        <taxon>Agaricomycotina</taxon>
        <taxon>Agaricomycetes</taxon>
        <taxon>Agaricomycetidae</taxon>
        <taxon>Agaricales</taxon>
        <taxon>Agaricineae</taxon>
        <taxon>Strophariaceae</taxon>
        <taxon>Hypholoma</taxon>
    </lineage>
</organism>
<dbReference type="InterPro" id="IPR040521">
    <property type="entry name" value="KDZ"/>
</dbReference>
<protein>
    <recommendedName>
        <fullName evidence="2">CxC2-like cysteine cluster KDZ transposase-associated domain-containing protein</fullName>
    </recommendedName>
</protein>
<dbReference type="Proteomes" id="UP000054270">
    <property type="component" value="Unassembled WGS sequence"/>
</dbReference>
<evidence type="ECO:0000313" key="3">
    <source>
        <dbReference type="EMBL" id="KJA17059.1"/>
    </source>
</evidence>
<gene>
    <name evidence="3" type="ORF">HYPSUDRAFT_70954</name>
</gene>
<dbReference type="OMA" id="INAHREQ"/>
<sequence length="917" mass="105213">MYCQACILSRHKFLSYHRIAQWNGSFFDRVTLKELGLKIQLGHPAGDECRSPKQVFNDDFTVIHSNGIHSVSLQYCDCQQSLRPTVQLLRSKLFPSTTIEPRTAATFDVLETFQMLSFTSKITAYDYYNSLHARTDNTGTSQPPDRYHVFLRVVREWRHLRLLKRMGRGHSETGVVGTKEGECAVLCPACPLPGINLPDDWRSWPESEQWLYSQFIAIDANFRLKRFNVSNNQRDPGLNHGYAYVVEETRFKQYLATYDKKIHEEKSTCNNHDAIKLAQQRGGAGTAANGSGTAECGRHDMKRPNGIGDLQKGERYVNMDYFFLTSLNFNTPARLVVSYDITCQWSRNLLKRVQSYPTNPLSNDEIDLMFLVPKFHLPAHVEKCQTNYSFNLVPGVGRTDGEAPERGWSDINAVATSMKEMGPGSRHDTLDDLFGARNWLKITNISSTFVRKITEALAGRKEHVAAFLEFDEALSVDMAESDCDVRSKVPIEEWTQWCQEWEKNRDPHNNPFEVTQIKISDKEVRLRLAQKDAESITRGQQRIIHNEMSPSVLIYQGLEIEDLQRKLALDSAALGSHSTDLQRAKIIERSNYLRRKIEAWIAVEHMYVPALAIVRSRANVEGGGSLAAQDIKLYLPSELNASTPAQWRGHPSSVRLPLTISCDMDLVEAEWELRYAMADVTLNALRSHLIIRSRLYKSKDLHSRGQYQNTRSNDLIHTVEARIKASMLKYRYIREAMLFLSKRRSGNSDWESIYKALHDDDVRGLTSIDDEGAEGHKRLSWIWKVYGTGETGLDGGTQDALRIEWCRARARAHRWQEECLLLNEEMRRVLQYFTTCKEWWTKLAENPPMIREQTPRSVPPIPNVKILDGKRAYALRQASIQERIVDNCKYQWRGLSEQLLSMDGRDPMIMVEHSNSV</sequence>
<dbReference type="OrthoDB" id="3257338at2759"/>
<dbReference type="Pfam" id="PF18803">
    <property type="entry name" value="CxC2"/>
    <property type="match status" value="1"/>
</dbReference>
<dbReference type="AlphaFoldDB" id="A0A0D2ND96"/>
<dbReference type="STRING" id="945553.A0A0D2ND96"/>